<dbReference type="SUPFAM" id="SSF55486">
    <property type="entry name" value="Metalloproteases ('zincins'), catalytic domain"/>
    <property type="match status" value="1"/>
</dbReference>
<keyword evidence="1" id="KW-0732">Signal</keyword>
<feature type="signal peptide" evidence="1">
    <location>
        <begin position="1"/>
        <end position="19"/>
    </location>
</feature>
<dbReference type="GO" id="GO:0008237">
    <property type="term" value="F:metallopeptidase activity"/>
    <property type="evidence" value="ECO:0007669"/>
    <property type="project" value="InterPro"/>
</dbReference>
<dbReference type="RefSeq" id="WP_148595730.1">
    <property type="nucleotide sequence ID" value="NZ_CP042997.1"/>
</dbReference>
<dbReference type="AlphaFoldDB" id="A0A5B9W6P2"/>
<dbReference type="Pfam" id="PF12044">
    <property type="entry name" value="Metallopep"/>
    <property type="match status" value="1"/>
</dbReference>
<gene>
    <name evidence="2" type="ORF">OJF2_45550</name>
</gene>
<evidence type="ECO:0000256" key="1">
    <source>
        <dbReference type="SAM" id="SignalP"/>
    </source>
</evidence>
<dbReference type="KEGG" id="agv:OJF2_45550"/>
<dbReference type="InterPro" id="IPR024079">
    <property type="entry name" value="MetalloPept_cat_dom_sf"/>
</dbReference>
<dbReference type="OrthoDB" id="267032at2"/>
<name>A0A5B9W6P2_9BACT</name>
<dbReference type="Gene3D" id="3.40.390.10">
    <property type="entry name" value="Collagenase (Catalytic Domain)"/>
    <property type="match status" value="1"/>
</dbReference>
<dbReference type="Proteomes" id="UP000324233">
    <property type="component" value="Chromosome"/>
</dbReference>
<feature type="chain" id="PRO_5023137718" evidence="1">
    <location>
        <begin position="20"/>
        <end position="473"/>
    </location>
</feature>
<dbReference type="InterPro" id="IPR021917">
    <property type="entry name" value="Unchr_Zn-peptidase-like"/>
</dbReference>
<organism evidence="2 3">
    <name type="scientific">Aquisphaera giovannonii</name>
    <dbReference type="NCBI Taxonomy" id="406548"/>
    <lineage>
        <taxon>Bacteria</taxon>
        <taxon>Pseudomonadati</taxon>
        <taxon>Planctomycetota</taxon>
        <taxon>Planctomycetia</taxon>
        <taxon>Isosphaerales</taxon>
        <taxon>Isosphaeraceae</taxon>
        <taxon>Aquisphaera</taxon>
    </lineage>
</organism>
<keyword evidence="3" id="KW-1185">Reference proteome</keyword>
<reference evidence="2 3" key="1">
    <citation type="submission" date="2019-08" db="EMBL/GenBank/DDBJ databases">
        <title>Deep-cultivation of Planctomycetes and their phenomic and genomic characterization uncovers novel biology.</title>
        <authorList>
            <person name="Wiegand S."/>
            <person name="Jogler M."/>
            <person name="Boedeker C."/>
            <person name="Pinto D."/>
            <person name="Vollmers J."/>
            <person name="Rivas-Marin E."/>
            <person name="Kohn T."/>
            <person name="Peeters S.H."/>
            <person name="Heuer A."/>
            <person name="Rast P."/>
            <person name="Oberbeckmann S."/>
            <person name="Bunk B."/>
            <person name="Jeske O."/>
            <person name="Meyerdierks A."/>
            <person name="Storesund J.E."/>
            <person name="Kallscheuer N."/>
            <person name="Luecker S."/>
            <person name="Lage O.M."/>
            <person name="Pohl T."/>
            <person name="Merkel B.J."/>
            <person name="Hornburger P."/>
            <person name="Mueller R.-W."/>
            <person name="Bruemmer F."/>
            <person name="Labrenz M."/>
            <person name="Spormann A.M."/>
            <person name="Op den Camp H."/>
            <person name="Overmann J."/>
            <person name="Amann R."/>
            <person name="Jetten M.S.M."/>
            <person name="Mascher T."/>
            <person name="Medema M.H."/>
            <person name="Devos D.P."/>
            <person name="Kaster A.-K."/>
            <person name="Ovreas L."/>
            <person name="Rohde M."/>
            <person name="Galperin M.Y."/>
            <person name="Jogler C."/>
        </authorList>
    </citation>
    <scope>NUCLEOTIDE SEQUENCE [LARGE SCALE GENOMIC DNA]</scope>
    <source>
        <strain evidence="2 3">OJF2</strain>
    </source>
</reference>
<sequence precursor="true">MPDRLARLLIALVSGFALGAAPDRDAFLSRNGEGQESALIHDYANVWAEYVDGVDRYRFVETSRSADTVELLDPGRDIGLRVHDDSAEIRMRGSKAWRAWARGRWIEKAALPASIRFMPTDWKVRLAYFVPTDREPIEGYERRIRVVMEFVNDAYRADLAAKGHPTAGLPFEADAQGRPIVRLIRGKMPASHYNKAPNFNTTFEHFDRIAEEVPAALASPGRHLIVLFPETYDPGPAPIEWNGSVGVGSNASTDGGLAIMSAWMLRDEFCARTFEDEKKYLRDSTPIRGRAALGTRRMNSPRSEFIEDGWGATVHEIGHALGLPHDNRGPNDLMGQGFRRLKLNYPSTPPRTRPVAFSPENARLLFASRHLFPDVDRTDNFPPTAEARLQAASSPSASAVVHLKAADDRALRAVVFLDQVRDTVLGGAELKGRSQTLDVKLPLRPAGARPRLLAIVADGGGNLTRVEAATSPR</sequence>
<accession>A0A5B9W6P2</accession>
<proteinExistence type="predicted"/>
<protein>
    <submittedName>
        <fullName evidence="2">Peptidase family protein</fullName>
    </submittedName>
</protein>
<evidence type="ECO:0000313" key="3">
    <source>
        <dbReference type="Proteomes" id="UP000324233"/>
    </source>
</evidence>
<evidence type="ECO:0000313" key="2">
    <source>
        <dbReference type="EMBL" id="QEH35997.1"/>
    </source>
</evidence>
<dbReference type="EMBL" id="CP042997">
    <property type="protein sequence ID" value="QEH35997.1"/>
    <property type="molecule type" value="Genomic_DNA"/>
</dbReference>